<evidence type="ECO:0000256" key="3">
    <source>
        <dbReference type="ARBA" id="ARBA00022942"/>
    </source>
</evidence>
<dbReference type="InterPro" id="IPR036322">
    <property type="entry name" value="WD40_repeat_dom_sf"/>
</dbReference>
<feature type="repeat" description="WD" evidence="5">
    <location>
        <begin position="243"/>
        <end position="283"/>
    </location>
</feature>
<accession>A0A816BYK9</accession>
<dbReference type="InterPro" id="IPR015943">
    <property type="entry name" value="WD40/YVTN_repeat-like_dom_sf"/>
</dbReference>
<dbReference type="PANTHER" id="PTHR19857:SF19">
    <property type="entry name" value="26S PROTEASOME REGULATORY SUBUNIT RPN14"/>
    <property type="match status" value="1"/>
</dbReference>
<reference evidence="6" key="1">
    <citation type="submission" date="2021-02" db="EMBL/GenBank/DDBJ databases">
        <authorList>
            <person name="Nowell W R."/>
        </authorList>
    </citation>
    <scope>NUCLEOTIDE SEQUENCE</scope>
</reference>
<dbReference type="InterPro" id="IPR051179">
    <property type="entry name" value="WD_repeat_multifunction"/>
</dbReference>
<dbReference type="PANTHER" id="PTHR19857">
    <property type="entry name" value="MITOCHONDRIAL DIVISION PROTEIN 1-RELATED"/>
    <property type="match status" value="1"/>
</dbReference>
<dbReference type="SUPFAM" id="SSF50978">
    <property type="entry name" value="WD40 repeat-like"/>
    <property type="match status" value="1"/>
</dbReference>
<organism evidence="6 7">
    <name type="scientific">Adineta ricciae</name>
    <name type="common">Rotifer</name>
    <dbReference type="NCBI Taxonomy" id="249248"/>
    <lineage>
        <taxon>Eukaryota</taxon>
        <taxon>Metazoa</taxon>
        <taxon>Spiralia</taxon>
        <taxon>Gnathifera</taxon>
        <taxon>Rotifera</taxon>
        <taxon>Eurotatoria</taxon>
        <taxon>Bdelloidea</taxon>
        <taxon>Adinetida</taxon>
        <taxon>Adinetidae</taxon>
        <taxon>Adineta</taxon>
    </lineage>
</organism>
<dbReference type="SMART" id="SM00320">
    <property type="entry name" value="WD40"/>
    <property type="match status" value="7"/>
</dbReference>
<dbReference type="PROSITE" id="PS50294">
    <property type="entry name" value="WD_REPEATS_REGION"/>
    <property type="match status" value="1"/>
</dbReference>
<keyword evidence="1 5" id="KW-0853">WD repeat</keyword>
<proteinExistence type="inferred from homology"/>
<evidence type="ECO:0000313" key="7">
    <source>
        <dbReference type="Proteomes" id="UP000663828"/>
    </source>
</evidence>
<protein>
    <submittedName>
        <fullName evidence="6">Uncharacterized protein</fullName>
    </submittedName>
</protein>
<dbReference type="InterPro" id="IPR001680">
    <property type="entry name" value="WD40_rpt"/>
</dbReference>
<evidence type="ECO:0000256" key="1">
    <source>
        <dbReference type="ARBA" id="ARBA00022574"/>
    </source>
</evidence>
<dbReference type="AlphaFoldDB" id="A0A816BYK9"/>
<evidence type="ECO:0000256" key="5">
    <source>
        <dbReference type="PROSITE-ProRule" id="PRU00221"/>
    </source>
</evidence>
<evidence type="ECO:0000256" key="4">
    <source>
        <dbReference type="ARBA" id="ARBA00038321"/>
    </source>
</evidence>
<sequence length="455" mass="50593">MTASTSLDIVHKVPTHPRILIQPDWSVNVKLNTLPADVWLEFKSGNASISRLTQNVHGVCSIKALTDDNAKSYKTSASDNFQSTDIDRKQQQLRIKIRDTNFSHTFQGKLYNGPTKSFSTTGKPEDAEGHAIQDPLINVPERRQNQTHLSAHPHWCDISSGGVGLTALSNGNVTIWDIENGTQFQIFTLQSTCIGFIFRYNLIFTDISLLANLDLAVVSGGADMRVKVWSIDSDNNQIRDTTLTGHRSRINDVLALDKQRVLSASNDGSVLLWDITKNEQISKVTQLDNDSVNSISLTDSATLACACNDGTIRFYNLSNKEIGNELKVGSPISTLCYLNDSNQLVYGTEHSILGFYDLRQMNGTPVHAWKEQRGKITCVVPSHDQGGILVTTTDGSCFEYNKNELQTMSDILQQHVCDYTGADEAVLNSKVFNNRIYSICHDGLVRVYDRQEETK</sequence>
<gene>
    <name evidence="6" type="ORF">XAT740_LOCUS49446</name>
</gene>
<keyword evidence="2" id="KW-0677">Repeat</keyword>
<dbReference type="Gene3D" id="2.130.10.10">
    <property type="entry name" value="YVTN repeat-like/Quinoprotein amine dehydrogenase"/>
    <property type="match status" value="1"/>
</dbReference>
<dbReference type="Proteomes" id="UP000663828">
    <property type="component" value="Unassembled WGS sequence"/>
</dbReference>
<dbReference type="InterPro" id="IPR019775">
    <property type="entry name" value="WD40_repeat_CS"/>
</dbReference>
<evidence type="ECO:0000256" key="2">
    <source>
        <dbReference type="ARBA" id="ARBA00022737"/>
    </source>
</evidence>
<comment type="caution">
    <text evidence="6">The sequence shown here is derived from an EMBL/GenBank/DDBJ whole genome shotgun (WGS) entry which is preliminary data.</text>
</comment>
<dbReference type="Pfam" id="PF00400">
    <property type="entry name" value="WD40"/>
    <property type="match status" value="2"/>
</dbReference>
<evidence type="ECO:0000313" key="6">
    <source>
        <dbReference type="EMBL" id="CAF1615102.1"/>
    </source>
</evidence>
<comment type="similarity">
    <text evidence="4">Belongs to the WD repeat PAAF1/RPN14 family.</text>
</comment>
<dbReference type="GO" id="GO:0000502">
    <property type="term" value="C:proteasome complex"/>
    <property type="evidence" value="ECO:0007669"/>
    <property type="project" value="UniProtKB-KW"/>
</dbReference>
<dbReference type="PROSITE" id="PS00678">
    <property type="entry name" value="WD_REPEATS_1"/>
    <property type="match status" value="1"/>
</dbReference>
<dbReference type="PROSITE" id="PS50082">
    <property type="entry name" value="WD_REPEATS_2"/>
    <property type="match status" value="1"/>
</dbReference>
<dbReference type="EMBL" id="CAJNOR010007321">
    <property type="protein sequence ID" value="CAF1615102.1"/>
    <property type="molecule type" value="Genomic_DNA"/>
</dbReference>
<keyword evidence="3" id="KW-0647">Proteasome</keyword>
<name>A0A816BYK9_ADIRI</name>
<keyword evidence="7" id="KW-1185">Reference proteome</keyword>